<keyword evidence="4 6" id="KW-1133">Transmembrane helix</keyword>
<feature type="transmembrane region" description="Helical" evidence="6">
    <location>
        <begin position="132"/>
        <end position="149"/>
    </location>
</feature>
<gene>
    <name evidence="7" type="ORF">BKE38_18880</name>
</gene>
<evidence type="ECO:0000313" key="8">
    <source>
        <dbReference type="Proteomes" id="UP000188879"/>
    </source>
</evidence>
<evidence type="ECO:0000256" key="5">
    <source>
        <dbReference type="ARBA" id="ARBA00023136"/>
    </source>
</evidence>
<evidence type="ECO:0000256" key="6">
    <source>
        <dbReference type="SAM" id="Phobius"/>
    </source>
</evidence>
<comment type="caution">
    <text evidence="7">The sequence shown here is derived from an EMBL/GenBank/DDBJ whole genome shotgun (WGS) entry which is preliminary data.</text>
</comment>
<dbReference type="Proteomes" id="UP000188879">
    <property type="component" value="Unassembled WGS sequence"/>
</dbReference>
<evidence type="ECO:0000256" key="2">
    <source>
        <dbReference type="ARBA" id="ARBA00022475"/>
    </source>
</evidence>
<evidence type="ECO:0000256" key="4">
    <source>
        <dbReference type="ARBA" id="ARBA00022989"/>
    </source>
</evidence>
<accession>A0A1V2H124</accession>
<dbReference type="AlphaFoldDB" id="A0A1V2H124"/>
<sequence>MNAGGWPYDVAHMLGGGVLLFSFVLLYQRRLVALVSGFATQGALLALAIAWQGFFQDAPLLVATAVISGAVKAVVIPLALRRLLRHLGLQRELEPGLGVGPSLVAGVGLVTLAILVVLPATAGAAPLAREDLAISLSVVLLGMLMMITRRHAISQGIGLLSLQNGLVLAATGMPGLPLVVELSTVILVGALVAVAGFFALRLRQDLGALDLSRPRPPGEAPE</sequence>
<feature type="transmembrane region" description="Helical" evidence="6">
    <location>
        <begin position="101"/>
        <end position="120"/>
    </location>
</feature>
<evidence type="ECO:0000313" key="7">
    <source>
        <dbReference type="EMBL" id="ONG50200.1"/>
    </source>
</evidence>
<dbReference type="PANTHER" id="PTHR38601:SF1">
    <property type="entry name" value="HYDROGENASE-4 COMPONENT E"/>
    <property type="match status" value="1"/>
</dbReference>
<evidence type="ECO:0000256" key="3">
    <source>
        <dbReference type="ARBA" id="ARBA00022692"/>
    </source>
</evidence>
<feature type="transmembrane region" description="Helical" evidence="6">
    <location>
        <begin position="182"/>
        <end position="200"/>
    </location>
</feature>
<evidence type="ECO:0000256" key="1">
    <source>
        <dbReference type="ARBA" id="ARBA00004651"/>
    </source>
</evidence>
<feature type="transmembrane region" description="Helical" evidence="6">
    <location>
        <begin position="6"/>
        <end position="27"/>
    </location>
</feature>
<keyword evidence="3 6" id="KW-0812">Transmembrane</keyword>
<comment type="subcellular location">
    <subcellularLocation>
        <location evidence="1">Cell membrane</location>
        <topology evidence="1">Multi-pass membrane protein</topology>
    </subcellularLocation>
</comment>
<reference evidence="7 8" key="1">
    <citation type="submission" date="2016-10" db="EMBL/GenBank/DDBJ databases">
        <title>Draft Genome sequence of Roseomonas sp. strain M3.</title>
        <authorList>
            <person name="Subhash Y."/>
            <person name="Lee S."/>
        </authorList>
    </citation>
    <scope>NUCLEOTIDE SEQUENCE [LARGE SCALE GENOMIC DNA]</scope>
    <source>
        <strain evidence="7 8">M3</strain>
    </source>
</reference>
<feature type="transmembrane region" description="Helical" evidence="6">
    <location>
        <begin position="60"/>
        <end position="80"/>
    </location>
</feature>
<keyword evidence="8" id="KW-1185">Reference proteome</keyword>
<dbReference type="EMBL" id="MLCO01000198">
    <property type="protein sequence ID" value="ONG50200.1"/>
    <property type="molecule type" value="Genomic_DNA"/>
</dbReference>
<dbReference type="GO" id="GO:0005886">
    <property type="term" value="C:plasma membrane"/>
    <property type="evidence" value="ECO:0007669"/>
    <property type="project" value="UniProtKB-SubCell"/>
</dbReference>
<name>A0A1V2H124_9PROT</name>
<feature type="transmembrane region" description="Helical" evidence="6">
    <location>
        <begin position="34"/>
        <end position="54"/>
    </location>
</feature>
<dbReference type="PANTHER" id="PTHR38601">
    <property type="entry name" value="HYDROGENASE-4 COMPONENT E"/>
    <property type="match status" value="1"/>
</dbReference>
<organism evidence="7 8">
    <name type="scientific">Teichococcus deserti</name>
    <dbReference type="NCBI Taxonomy" id="1817963"/>
    <lineage>
        <taxon>Bacteria</taxon>
        <taxon>Pseudomonadati</taxon>
        <taxon>Pseudomonadota</taxon>
        <taxon>Alphaproteobacteria</taxon>
        <taxon>Acetobacterales</taxon>
        <taxon>Roseomonadaceae</taxon>
        <taxon>Roseomonas</taxon>
    </lineage>
</organism>
<dbReference type="InterPro" id="IPR038730">
    <property type="entry name" value="HyfE-like"/>
</dbReference>
<protein>
    <submittedName>
        <fullName evidence="7">Hydrogenase-4 component E</fullName>
    </submittedName>
</protein>
<keyword evidence="5 6" id="KW-0472">Membrane</keyword>
<proteinExistence type="predicted"/>
<dbReference type="RefSeq" id="WP_076958864.1">
    <property type="nucleotide sequence ID" value="NZ_MLCO01000198.1"/>
</dbReference>
<feature type="transmembrane region" description="Helical" evidence="6">
    <location>
        <begin position="156"/>
        <end position="176"/>
    </location>
</feature>
<keyword evidence="2" id="KW-1003">Cell membrane</keyword>